<dbReference type="EMBL" id="GHES01019617">
    <property type="protein sequence ID" value="MPA50176.1"/>
    <property type="molecule type" value="Transcribed_RNA"/>
</dbReference>
<evidence type="ECO:0000313" key="3">
    <source>
        <dbReference type="EMBL" id="MPA50176.1"/>
    </source>
</evidence>
<dbReference type="Gene3D" id="3.40.50.1820">
    <property type="entry name" value="alpha/beta hydrolase"/>
    <property type="match status" value="1"/>
</dbReference>
<evidence type="ECO:0000259" key="2">
    <source>
        <dbReference type="Pfam" id="PF12697"/>
    </source>
</evidence>
<evidence type="ECO:0000256" key="1">
    <source>
        <dbReference type="SAM" id="SignalP"/>
    </source>
</evidence>
<dbReference type="PANTHER" id="PTHR45763:SF21">
    <property type="entry name" value="ALPHA_BETA-HYDROLASES SUPERFAMILY PROTEIN"/>
    <property type="match status" value="1"/>
</dbReference>
<dbReference type="AlphaFoldDB" id="A0A5B7A388"/>
<accession>A0A5B7A388</accession>
<name>A0A5B7A388_DAVIN</name>
<dbReference type="Pfam" id="PF12697">
    <property type="entry name" value="Abhydrolase_6"/>
    <property type="match status" value="1"/>
</dbReference>
<organism evidence="3">
    <name type="scientific">Davidia involucrata</name>
    <name type="common">Dove tree</name>
    <dbReference type="NCBI Taxonomy" id="16924"/>
    <lineage>
        <taxon>Eukaryota</taxon>
        <taxon>Viridiplantae</taxon>
        <taxon>Streptophyta</taxon>
        <taxon>Embryophyta</taxon>
        <taxon>Tracheophyta</taxon>
        <taxon>Spermatophyta</taxon>
        <taxon>Magnoliopsida</taxon>
        <taxon>eudicotyledons</taxon>
        <taxon>Gunneridae</taxon>
        <taxon>Pentapetalae</taxon>
        <taxon>asterids</taxon>
        <taxon>Cornales</taxon>
        <taxon>Nyssaceae</taxon>
        <taxon>Davidia</taxon>
    </lineage>
</organism>
<dbReference type="GO" id="GO:0016787">
    <property type="term" value="F:hydrolase activity"/>
    <property type="evidence" value="ECO:0007669"/>
    <property type="project" value="UniProtKB-ARBA"/>
</dbReference>
<feature type="signal peptide" evidence="1">
    <location>
        <begin position="1"/>
        <end position="21"/>
    </location>
</feature>
<gene>
    <name evidence="3" type="ORF">Din_019617</name>
</gene>
<dbReference type="InterPro" id="IPR029058">
    <property type="entry name" value="AB_hydrolase_fold"/>
</dbReference>
<sequence length="340" mass="38887">MIAEFAVALTVGFLGWAYLATKPPPPKICGSPGGPPVTSPRIKLSDGRHLAYKETGVSKEEAKYKIIVIHGFDSSKDLNLPVSQELIEELQIYFLSFDRAGYGESDPNPKRTVKSEAFDIQELADKLQIGSRFYVIGVSMGAYPIWSCLKYIPHRLSGASLVVPFVNYWWRCFPTSLSKEGLMRLLPGDRWTFRVAHYTPWLFNLWMTQKWFPSLSIMAGNMAVFSRPDLEMLKKLSKSPSVGQEKIQQQGIYESLYRDILAGYGKWEFDPMDITNPFPNNEGSVHIWQGYEDKIIPYKLNRYLSKELPWIRYHEVPDAGHLLIFDCSLCEAILKELFLQ</sequence>
<reference evidence="3" key="1">
    <citation type="submission" date="2019-08" db="EMBL/GenBank/DDBJ databases">
        <title>Reference gene set and small RNA set construction with multiple tissues from Davidia involucrata Baill.</title>
        <authorList>
            <person name="Yang H."/>
            <person name="Zhou C."/>
            <person name="Li G."/>
            <person name="Wang J."/>
            <person name="Gao P."/>
            <person name="Wang M."/>
            <person name="Wang R."/>
            <person name="Zhao Y."/>
        </authorList>
    </citation>
    <scope>NUCLEOTIDE SEQUENCE</scope>
    <source>
        <tissue evidence="3">Mixed with DoveR01_LX</tissue>
    </source>
</reference>
<dbReference type="FunFam" id="3.40.50.1820:FF:000270">
    <property type="entry name" value="Alpha/beta-Hydrolases superfamily protein"/>
    <property type="match status" value="1"/>
</dbReference>
<feature type="chain" id="PRO_5023072490" description="AB hydrolase-1 domain-containing protein" evidence="1">
    <location>
        <begin position="22"/>
        <end position="340"/>
    </location>
</feature>
<dbReference type="InterPro" id="IPR000073">
    <property type="entry name" value="AB_hydrolase_1"/>
</dbReference>
<protein>
    <recommendedName>
        <fullName evidence="2">AB hydrolase-1 domain-containing protein</fullName>
    </recommendedName>
</protein>
<proteinExistence type="predicted"/>
<dbReference type="PANTHER" id="PTHR45763">
    <property type="entry name" value="HYDROLASE, ALPHA/BETA FOLD FAMILY PROTEIN, EXPRESSED-RELATED"/>
    <property type="match status" value="1"/>
</dbReference>
<keyword evidence="1" id="KW-0732">Signal</keyword>
<dbReference type="SUPFAM" id="SSF53474">
    <property type="entry name" value="alpha/beta-Hydrolases"/>
    <property type="match status" value="1"/>
</dbReference>
<feature type="domain" description="AB hydrolase-1" evidence="2">
    <location>
        <begin position="66"/>
        <end position="325"/>
    </location>
</feature>